<reference evidence="16" key="1">
    <citation type="submission" date="2022-09" db="EMBL/GenBank/DDBJ databases">
        <title>Genome analysis and characterization of larvicidal activity of Brevibacillus strains.</title>
        <authorList>
            <person name="Patrusheva E.V."/>
            <person name="Izotova A.O."/>
            <person name="Toshchakov S.V."/>
            <person name="Sineoky S.P."/>
        </authorList>
    </citation>
    <scope>NUCLEOTIDE SEQUENCE</scope>
    <source>
        <strain evidence="16">VKPM_B-13247</strain>
    </source>
</reference>
<dbReference type="GO" id="GO:0033512">
    <property type="term" value="P:L-lysine catabolic process to acetyl-CoA via saccharopine"/>
    <property type="evidence" value="ECO:0007669"/>
    <property type="project" value="UniProtKB-UniRule"/>
</dbReference>
<dbReference type="InterPro" id="IPR050537">
    <property type="entry name" value="2-oxoacid_dehydrogenase"/>
</dbReference>
<dbReference type="InterPro" id="IPR004167">
    <property type="entry name" value="PSBD"/>
</dbReference>
<dbReference type="Pfam" id="PF02817">
    <property type="entry name" value="E3_binding"/>
    <property type="match status" value="1"/>
</dbReference>
<dbReference type="NCBIfam" id="NF004309">
    <property type="entry name" value="PRK05704.1"/>
    <property type="match status" value="1"/>
</dbReference>
<dbReference type="NCBIfam" id="TIGR01347">
    <property type="entry name" value="sucB"/>
    <property type="match status" value="1"/>
</dbReference>
<dbReference type="InterPro" id="IPR001078">
    <property type="entry name" value="2-oxoacid_DH_actylTfrase"/>
</dbReference>
<evidence type="ECO:0000256" key="13">
    <source>
        <dbReference type="SAM" id="MobiDB-lite"/>
    </source>
</evidence>
<feature type="domain" description="Lipoyl-binding" evidence="14">
    <location>
        <begin position="1"/>
        <end position="76"/>
    </location>
</feature>
<dbReference type="Pfam" id="PF00198">
    <property type="entry name" value="2-oxoacid_dh"/>
    <property type="match status" value="1"/>
</dbReference>
<dbReference type="InterPro" id="IPR011053">
    <property type="entry name" value="Single_hybrid_motif"/>
</dbReference>
<dbReference type="FunFam" id="3.30.559.10:FF:000007">
    <property type="entry name" value="Dihydrolipoamide acetyltransferase component of pyruvate dehydrogenase complex"/>
    <property type="match status" value="1"/>
</dbReference>
<dbReference type="SUPFAM" id="SSF47005">
    <property type="entry name" value="Peripheral subunit-binding domain of 2-oxo acid dehydrogenase complex"/>
    <property type="match status" value="1"/>
</dbReference>
<comment type="catalytic activity">
    <reaction evidence="11 12">
        <text>N(6)-[(R)-dihydrolipoyl]-L-lysyl-[protein] + succinyl-CoA = N(6)-[(R)-S(8)-succinyldihydrolipoyl]-L-lysyl-[protein] + CoA</text>
        <dbReference type="Rhea" id="RHEA:15213"/>
        <dbReference type="Rhea" id="RHEA-COMP:10475"/>
        <dbReference type="Rhea" id="RHEA-COMP:20092"/>
        <dbReference type="ChEBI" id="CHEBI:57287"/>
        <dbReference type="ChEBI" id="CHEBI:57292"/>
        <dbReference type="ChEBI" id="CHEBI:83100"/>
        <dbReference type="ChEBI" id="CHEBI:83120"/>
        <dbReference type="EC" id="2.3.1.61"/>
    </reaction>
</comment>
<evidence type="ECO:0000313" key="17">
    <source>
        <dbReference type="Proteomes" id="UP001077662"/>
    </source>
</evidence>
<keyword evidence="10 12" id="KW-0012">Acyltransferase</keyword>
<dbReference type="SUPFAM" id="SSF51230">
    <property type="entry name" value="Single hybrid motif"/>
    <property type="match status" value="1"/>
</dbReference>
<dbReference type="InterPro" id="IPR000089">
    <property type="entry name" value="Biotin_lipoyl"/>
</dbReference>
<proteinExistence type="inferred from homology"/>
<comment type="subunit">
    <text evidence="4">Forms a 24-polypeptide structural core with octahedral symmetry. Part of the 2-oxoglutarate dehydrogenase (OGDH) complex composed of E1 (2-oxoglutarate dehydrogenase), E2 (dihydrolipoamide succinyltransferase) and E3 (dihydrolipoamide dehydrogenase); the complex contains multiple copies of the three enzymatic components (E1, E2 and E3).</text>
</comment>
<evidence type="ECO:0000259" key="14">
    <source>
        <dbReference type="PROSITE" id="PS50968"/>
    </source>
</evidence>
<comment type="similarity">
    <text evidence="3 12">Belongs to the 2-oxoacid dehydrogenase family.</text>
</comment>
<dbReference type="RefSeq" id="WP_119732934.1">
    <property type="nucleotide sequence ID" value="NZ_CP032410.1"/>
</dbReference>
<comment type="pathway">
    <text evidence="2 12">Amino-acid degradation; L-lysine degradation via saccharopine pathway; glutaryl-CoA from L-lysine: step 6/6.</text>
</comment>
<evidence type="ECO:0000256" key="4">
    <source>
        <dbReference type="ARBA" id="ARBA00011666"/>
    </source>
</evidence>
<dbReference type="GO" id="GO:0006099">
    <property type="term" value="P:tricarboxylic acid cycle"/>
    <property type="evidence" value="ECO:0007669"/>
    <property type="project" value="UniProtKB-UniRule"/>
</dbReference>
<comment type="cofactor">
    <cofactor evidence="12">
        <name>(R)-lipoate</name>
        <dbReference type="ChEBI" id="CHEBI:83088"/>
    </cofactor>
    <text evidence="12">Binds 1 lipoyl cofactor covalently.</text>
</comment>
<evidence type="ECO:0000256" key="6">
    <source>
        <dbReference type="ARBA" id="ARBA00019511"/>
    </source>
</evidence>
<evidence type="ECO:0000256" key="9">
    <source>
        <dbReference type="ARBA" id="ARBA00022823"/>
    </source>
</evidence>
<dbReference type="PANTHER" id="PTHR43416">
    <property type="entry name" value="DIHYDROLIPOYLLYSINE-RESIDUE SUCCINYLTRANSFERASE COMPONENT OF 2-OXOGLUTARATE DEHYDROGENASE COMPLEX, MITOCHONDRIAL-RELATED"/>
    <property type="match status" value="1"/>
</dbReference>
<protein>
    <recommendedName>
        <fullName evidence="6 12">Dihydrolipoyllysine-residue succinyltransferase component of 2-oxoglutarate dehydrogenase complex</fullName>
        <ecNumber evidence="5 12">2.3.1.61</ecNumber>
    </recommendedName>
    <alternativeName>
        <fullName evidence="12">2-oxoglutarate dehydrogenase complex component E2</fullName>
    </alternativeName>
</protein>
<dbReference type="PROSITE" id="PS51826">
    <property type="entry name" value="PSBD"/>
    <property type="match status" value="1"/>
</dbReference>
<feature type="region of interest" description="Disordered" evidence="13">
    <location>
        <begin position="78"/>
        <end position="126"/>
    </location>
</feature>
<dbReference type="PROSITE" id="PS50968">
    <property type="entry name" value="BIOTINYL_LIPOYL"/>
    <property type="match status" value="1"/>
</dbReference>
<dbReference type="Pfam" id="PF00364">
    <property type="entry name" value="Biotin_lipoyl"/>
    <property type="match status" value="1"/>
</dbReference>
<name>A0AAP3DLJ1_BRELA</name>
<dbReference type="InterPro" id="IPR006255">
    <property type="entry name" value="SucB"/>
</dbReference>
<evidence type="ECO:0000256" key="1">
    <source>
        <dbReference type="ARBA" id="ARBA00004052"/>
    </source>
</evidence>
<dbReference type="EMBL" id="JAPTNE010000044">
    <property type="protein sequence ID" value="MCZ0809847.1"/>
    <property type="molecule type" value="Genomic_DNA"/>
</dbReference>
<organism evidence="16 17">
    <name type="scientific">Brevibacillus laterosporus</name>
    <name type="common">Bacillus laterosporus</name>
    <dbReference type="NCBI Taxonomy" id="1465"/>
    <lineage>
        <taxon>Bacteria</taxon>
        <taxon>Bacillati</taxon>
        <taxon>Bacillota</taxon>
        <taxon>Bacilli</taxon>
        <taxon>Bacillales</taxon>
        <taxon>Paenibacillaceae</taxon>
        <taxon>Brevibacillus</taxon>
    </lineage>
</organism>
<dbReference type="InterPro" id="IPR036625">
    <property type="entry name" value="E3-bd_dom_sf"/>
</dbReference>
<comment type="function">
    <text evidence="1 12">E2 component of the 2-oxoglutarate dehydrogenase (OGDH) complex which catalyzes the second step in the conversion of 2-oxoglutarate to succinyl-CoA and CO(2).</text>
</comment>
<comment type="caution">
    <text evidence="16">The sequence shown here is derived from an EMBL/GenBank/DDBJ whole genome shotgun (WGS) entry which is preliminary data.</text>
</comment>
<sequence>MAEVKVPELAESISEGTVGKWLKQQGEAVAMGDILLELETDKVNVEIIAENEGVLTQVLKEEGDTVKVGETIAVIDEAGAASTPKAESKPAPTSQPAPEVKAQPAVTQEEESKQSVVASPAARKHARERGIDLNEITTMDPLGRVRKHDVSTFDPSQQVATPKQAAPAPKAAPQAEEVNPAKPVERQRMSRRRQTIAKRLVEVQQSAAMLTTFNEVDMTAIMALRNKRKDAFEKKNNVKLGFMSFFTKAVIGALKKFPLLNAEIQGDEIVLKKFYDIGIAVSAPEGLVVPVVRDADRMSFAEIEKGIGDLAVKARDNKLALSDLQGGTFTITNGGVFGSLLSTPILNAPQVGILGMHTIQTRPVAIDQERMENRPMMYIALSYDHRIVDGREAVGFLVTVKNLLEDPESLLLEG</sequence>
<evidence type="ECO:0000256" key="11">
    <source>
        <dbReference type="ARBA" id="ARBA00052761"/>
    </source>
</evidence>
<evidence type="ECO:0000256" key="8">
    <source>
        <dbReference type="ARBA" id="ARBA00022679"/>
    </source>
</evidence>
<keyword evidence="9 12" id="KW-0450">Lipoyl</keyword>
<dbReference type="PANTHER" id="PTHR43416:SF5">
    <property type="entry name" value="DIHYDROLIPOYLLYSINE-RESIDUE SUCCINYLTRANSFERASE COMPONENT OF 2-OXOGLUTARATE DEHYDROGENASE COMPLEX, MITOCHONDRIAL"/>
    <property type="match status" value="1"/>
</dbReference>
<dbReference type="AlphaFoldDB" id="A0AAP3DLJ1"/>
<dbReference type="InterPro" id="IPR023213">
    <property type="entry name" value="CAT-like_dom_sf"/>
</dbReference>
<dbReference type="SUPFAM" id="SSF52777">
    <property type="entry name" value="CoA-dependent acyltransferases"/>
    <property type="match status" value="1"/>
</dbReference>
<feature type="domain" description="Peripheral subunit-binding (PSBD)" evidence="15">
    <location>
        <begin position="117"/>
        <end position="154"/>
    </location>
</feature>
<feature type="compositionally biased region" description="Low complexity" evidence="13">
    <location>
        <begin position="157"/>
        <end position="175"/>
    </location>
</feature>
<evidence type="ECO:0000256" key="2">
    <source>
        <dbReference type="ARBA" id="ARBA00005145"/>
    </source>
</evidence>
<dbReference type="GO" id="GO:0045252">
    <property type="term" value="C:oxoglutarate dehydrogenase complex"/>
    <property type="evidence" value="ECO:0007669"/>
    <property type="project" value="UniProtKB-UniRule"/>
</dbReference>
<evidence type="ECO:0000313" key="16">
    <source>
        <dbReference type="EMBL" id="MCZ0809847.1"/>
    </source>
</evidence>
<evidence type="ECO:0000256" key="12">
    <source>
        <dbReference type="RuleBase" id="RU361138"/>
    </source>
</evidence>
<evidence type="ECO:0000256" key="7">
    <source>
        <dbReference type="ARBA" id="ARBA00022532"/>
    </source>
</evidence>
<evidence type="ECO:0000256" key="3">
    <source>
        <dbReference type="ARBA" id="ARBA00007317"/>
    </source>
</evidence>
<feature type="region of interest" description="Disordered" evidence="13">
    <location>
        <begin position="150"/>
        <end position="192"/>
    </location>
</feature>
<dbReference type="Proteomes" id="UP001077662">
    <property type="component" value="Unassembled WGS sequence"/>
</dbReference>
<keyword evidence="7 12" id="KW-0816">Tricarboxylic acid cycle</keyword>
<evidence type="ECO:0000259" key="15">
    <source>
        <dbReference type="PROSITE" id="PS51826"/>
    </source>
</evidence>
<dbReference type="InterPro" id="IPR003016">
    <property type="entry name" value="2-oxoA_DH_lipoyl-BS"/>
</dbReference>
<accession>A0AAP3DLJ1</accession>
<dbReference type="GO" id="GO:0005829">
    <property type="term" value="C:cytosol"/>
    <property type="evidence" value="ECO:0007669"/>
    <property type="project" value="TreeGrafter"/>
</dbReference>
<dbReference type="CDD" id="cd06849">
    <property type="entry name" value="lipoyl_domain"/>
    <property type="match status" value="1"/>
</dbReference>
<dbReference type="PROSITE" id="PS00189">
    <property type="entry name" value="LIPOYL"/>
    <property type="match status" value="1"/>
</dbReference>
<dbReference type="Gene3D" id="2.40.50.100">
    <property type="match status" value="1"/>
</dbReference>
<dbReference type="Gene3D" id="4.10.320.10">
    <property type="entry name" value="E3-binding domain"/>
    <property type="match status" value="1"/>
</dbReference>
<gene>
    <name evidence="16" type="primary">odhB</name>
    <name evidence="16" type="ORF">O0554_23580</name>
</gene>
<dbReference type="EC" id="2.3.1.61" evidence="5 12"/>
<evidence type="ECO:0000256" key="10">
    <source>
        <dbReference type="ARBA" id="ARBA00023315"/>
    </source>
</evidence>
<dbReference type="Gene3D" id="3.30.559.10">
    <property type="entry name" value="Chloramphenicol acetyltransferase-like domain"/>
    <property type="match status" value="1"/>
</dbReference>
<keyword evidence="8 12" id="KW-0808">Transferase</keyword>
<evidence type="ECO:0000256" key="5">
    <source>
        <dbReference type="ARBA" id="ARBA00012945"/>
    </source>
</evidence>
<dbReference type="GO" id="GO:0004149">
    <property type="term" value="F:dihydrolipoyllysine-residue succinyltransferase activity"/>
    <property type="evidence" value="ECO:0007669"/>
    <property type="project" value="UniProtKB-UniRule"/>
</dbReference>